<dbReference type="EMBL" id="JAOYFB010000005">
    <property type="protein sequence ID" value="KAK4015721.1"/>
    <property type="molecule type" value="Genomic_DNA"/>
</dbReference>
<proteinExistence type="predicted"/>
<evidence type="ECO:0000313" key="2">
    <source>
        <dbReference type="Proteomes" id="UP001234178"/>
    </source>
</evidence>
<protein>
    <submittedName>
        <fullName evidence="1">Uncharacterized protein</fullName>
    </submittedName>
</protein>
<accession>A0ABQ9ZS25</accession>
<dbReference type="Proteomes" id="UP001234178">
    <property type="component" value="Unassembled WGS sequence"/>
</dbReference>
<comment type="caution">
    <text evidence="1">The sequence shown here is derived from an EMBL/GenBank/DDBJ whole genome shotgun (WGS) entry which is preliminary data.</text>
</comment>
<name>A0ABQ9ZS25_9CRUS</name>
<reference evidence="1 2" key="1">
    <citation type="journal article" date="2023" name="Nucleic Acids Res.">
        <title>The hologenome of Daphnia magna reveals possible DNA methylation and microbiome-mediated evolution of the host genome.</title>
        <authorList>
            <person name="Chaturvedi A."/>
            <person name="Li X."/>
            <person name="Dhandapani V."/>
            <person name="Marshall H."/>
            <person name="Kissane S."/>
            <person name="Cuenca-Cambronero M."/>
            <person name="Asole G."/>
            <person name="Calvet F."/>
            <person name="Ruiz-Romero M."/>
            <person name="Marangio P."/>
            <person name="Guigo R."/>
            <person name="Rago D."/>
            <person name="Mirbahai L."/>
            <person name="Eastwood N."/>
            <person name="Colbourne J.K."/>
            <person name="Zhou J."/>
            <person name="Mallon E."/>
            <person name="Orsini L."/>
        </authorList>
    </citation>
    <scope>NUCLEOTIDE SEQUENCE [LARGE SCALE GENOMIC DNA]</scope>
    <source>
        <strain evidence="1">LRV0_1</strain>
    </source>
</reference>
<organism evidence="1 2">
    <name type="scientific">Daphnia magna</name>
    <dbReference type="NCBI Taxonomy" id="35525"/>
    <lineage>
        <taxon>Eukaryota</taxon>
        <taxon>Metazoa</taxon>
        <taxon>Ecdysozoa</taxon>
        <taxon>Arthropoda</taxon>
        <taxon>Crustacea</taxon>
        <taxon>Branchiopoda</taxon>
        <taxon>Diplostraca</taxon>
        <taxon>Cladocera</taxon>
        <taxon>Anomopoda</taxon>
        <taxon>Daphniidae</taxon>
        <taxon>Daphnia</taxon>
    </lineage>
</organism>
<sequence>MSERYTRECSLADQHLLTIGTMDFVYTQTGILEINGKDAHILARQPWWTSGKSSTDQYSPGIVEFKLCNKICSGKVVYLSSFYKLEEWGQTTKVFHIINYTLLENSVHNLCLQQGSFYRDSIVAR</sequence>
<keyword evidence="2" id="KW-1185">Reference proteome</keyword>
<gene>
    <name evidence="1" type="ORF">OUZ56_030695</name>
</gene>
<evidence type="ECO:0000313" key="1">
    <source>
        <dbReference type="EMBL" id="KAK4015721.1"/>
    </source>
</evidence>